<protein>
    <submittedName>
        <fullName evidence="4">(rape) hypothetical protein</fullName>
    </submittedName>
</protein>
<dbReference type="InterPro" id="IPR001245">
    <property type="entry name" value="Ser-Thr/Tyr_kinase_cat_dom"/>
</dbReference>
<dbReference type="Gene3D" id="3.30.200.20">
    <property type="entry name" value="Phosphorylase Kinase, domain 1"/>
    <property type="match status" value="1"/>
</dbReference>
<accession>A0A816JIQ0</accession>
<dbReference type="Gene3D" id="1.10.510.10">
    <property type="entry name" value="Transferase(Phosphotransferase) domain 1"/>
    <property type="match status" value="1"/>
</dbReference>
<evidence type="ECO:0000259" key="3">
    <source>
        <dbReference type="PROSITE" id="PS50011"/>
    </source>
</evidence>
<evidence type="ECO:0000256" key="2">
    <source>
        <dbReference type="ARBA" id="ARBA00022475"/>
    </source>
</evidence>
<dbReference type="InterPro" id="IPR050823">
    <property type="entry name" value="Plant_Ser_Thr_Prot_Kinase"/>
</dbReference>
<feature type="domain" description="Protein kinase" evidence="3">
    <location>
        <begin position="45"/>
        <end position="246"/>
    </location>
</feature>
<keyword evidence="2" id="KW-0472">Membrane</keyword>
<dbReference type="GO" id="GO:0004672">
    <property type="term" value="F:protein kinase activity"/>
    <property type="evidence" value="ECO:0007669"/>
    <property type="project" value="InterPro"/>
</dbReference>
<dbReference type="Pfam" id="PF07714">
    <property type="entry name" value="PK_Tyr_Ser-Thr"/>
    <property type="match status" value="1"/>
</dbReference>
<name>A0A816JIQ0_BRANA</name>
<dbReference type="GO" id="GO:0005886">
    <property type="term" value="C:plasma membrane"/>
    <property type="evidence" value="ECO:0007669"/>
    <property type="project" value="UniProtKB-SubCell"/>
</dbReference>
<gene>
    <name evidence="4" type="ORF">DARMORV10_C09P64830.1</name>
</gene>
<dbReference type="GO" id="GO:0005524">
    <property type="term" value="F:ATP binding"/>
    <property type="evidence" value="ECO:0007669"/>
    <property type="project" value="InterPro"/>
</dbReference>
<dbReference type="EMBL" id="HG994373">
    <property type="protein sequence ID" value="CAF1786613.1"/>
    <property type="molecule type" value="Genomic_DNA"/>
</dbReference>
<dbReference type="InterPro" id="IPR011009">
    <property type="entry name" value="Kinase-like_dom_sf"/>
</dbReference>
<feature type="non-terminal residue" evidence="4">
    <location>
        <position position="1"/>
    </location>
</feature>
<proteinExistence type="predicted"/>
<evidence type="ECO:0000313" key="4">
    <source>
        <dbReference type="EMBL" id="CAF1786613.1"/>
    </source>
</evidence>
<dbReference type="PANTHER" id="PTHR45621">
    <property type="entry name" value="OS01G0588500 PROTEIN-RELATED"/>
    <property type="match status" value="1"/>
</dbReference>
<organism evidence="4">
    <name type="scientific">Brassica napus</name>
    <name type="common">Rape</name>
    <dbReference type="NCBI Taxonomy" id="3708"/>
    <lineage>
        <taxon>Eukaryota</taxon>
        <taxon>Viridiplantae</taxon>
        <taxon>Streptophyta</taxon>
        <taxon>Embryophyta</taxon>
        <taxon>Tracheophyta</taxon>
        <taxon>Spermatophyta</taxon>
        <taxon>Magnoliopsida</taxon>
        <taxon>eudicotyledons</taxon>
        <taxon>Gunneridae</taxon>
        <taxon>Pentapetalae</taxon>
        <taxon>rosids</taxon>
        <taxon>malvids</taxon>
        <taxon>Brassicales</taxon>
        <taxon>Brassicaceae</taxon>
        <taxon>Brassiceae</taxon>
        <taxon>Brassica</taxon>
    </lineage>
</organism>
<sequence length="246" mass="27514">MGNVLKPQDPLSFAYEPLLSPPVDAENASLRVFSCVKELKKATKNFEKERVVDGEDGSVRTFYKASIDDTSSRTKTRISVSVMECVQDSLDAIEAWKEEVKSLGEHSHPNIVNFLGYCCEDTKSLLVFEYLHKGTLDHHIYGKNEVLSWATRVKIANGIAQGVAFLHLINNSSLYFELRMHNIMLDETVCITYVGDFKMDTDVFAFGVILLELFTCSKEGDLLAHSIALRNGAKKLKRNKSLDVGG</sequence>
<dbReference type="AlphaFoldDB" id="A0A816JIQ0"/>
<reference evidence="4" key="1">
    <citation type="submission" date="2021-01" db="EMBL/GenBank/DDBJ databases">
        <authorList>
            <consortium name="Genoscope - CEA"/>
            <person name="William W."/>
        </authorList>
    </citation>
    <scope>NUCLEOTIDE SEQUENCE</scope>
</reference>
<comment type="subcellular location">
    <subcellularLocation>
        <location evidence="1">Cell membrane</location>
    </subcellularLocation>
</comment>
<keyword evidence="2" id="KW-1003">Cell membrane</keyword>
<dbReference type="InterPro" id="IPR000719">
    <property type="entry name" value="Prot_kinase_dom"/>
</dbReference>
<dbReference type="SUPFAM" id="SSF56112">
    <property type="entry name" value="Protein kinase-like (PK-like)"/>
    <property type="match status" value="1"/>
</dbReference>
<dbReference type="PROSITE" id="PS50011">
    <property type="entry name" value="PROTEIN_KINASE_DOM"/>
    <property type="match status" value="1"/>
</dbReference>
<evidence type="ECO:0000256" key="1">
    <source>
        <dbReference type="ARBA" id="ARBA00004236"/>
    </source>
</evidence>
<dbReference type="Proteomes" id="UP001295469">
    <property type="component" value="Chromosome C09"/>
</dbReference>